<sequence>MRQLRAILGEWIPKSVLESFNIADYVQILHNHVPGQWEELPGAGAGLHTIRYLINGDEVGRASARRKVQAKKIVAYTYLRQQKLIKADTEME</sequence>
<accession>A0A9W8J413</accession>
<proteinExistence type="predicted"/>
<reference evidence="1" key="1">
    <citation type="submission" date="2022-06" db="EMBL/GenBank/DDBJ databases">
        <title>Genome Sequence of Candolleomyces eurysporus.</title>
        <authorList>
            <person name="Buettner E."/>
        </authorList>
    </citation>
    <scope>NUCLEOTIDE SEQUENCE</scope>
    <source>
        <strain evidence="1">VTCC 930004</strain>
    </source>
</reference>
<dbReference type="Proteomes" id="UP001140091">
    <property type="component" value="Unassembled WGS sequence"/>
</dbReference>
<name>A0A9W8J413_9AGAR</name>
<feature type="non-terminal residue" evidence="1">
    <location>
        <position position="1"/>
    </location>
</feature>
<evidence type="ECO:0000313" key="1">
    <source>
        <dbReference type="EMBL" id="KAJ2927827.1"/>
    </source>
</evidence>
<keyword evidence="2" id="KW-1185">Reference proteome</keyword>
<dbReference type="OrthoDB" id="3015995at2759"/>
<organism evidence="1 2">
    <name type="scientific">Candolleomyces eurysporus</name>
    <dbReference type="NCBI Taxonomy" id="2828524"/>
    <lineage>
        <taxon>Eukaryota</taxon>
        <taxon>Fungi</taxon>
        <taxon>Dikarya</taxon>
        <taxon>Basidiomycota</taxon>
        <taxon>Agaricomycotina</taxon>
        <taxon>Agaricomycetes</taxon>
        <taxon>Agaricomycetidae</taxon>
        <taxon>Agaricales</taxon>
        <taxon>Agaricineae</taxon>
        <taxon>Psathyrellaceae</taxon>
        <taxon>Candolleomyces</taxon>
    </lineage>
</organism>
<comment type="caution">
    <text evidence="1">The sequence shown here is derived from an EMBL/GenBank/DDBJ whole genome shotgun (WGS) entry which is preliminary data.</text>
</comment>
<dbReference type="AlphaFoldDB" id="A0A9W8J413"/>
<evidence type="ECO:0000313" key="2">
    <source>
        <dbReference type="Proteomes" id="UP001140091"/>
    </source>
</evidence>
<gene>
    <name evidence="1" type="ORF">H1R20_g9264</name>
</gene>
<dbReference type="EMBL" id="JANBPK010000956">
    <property type="protein sequence ID" value="KAJ2927827.1"/>
    <property type="molecule type" value="Genomic_DNA"/>
</dbReference>
<protein>
    <submittedName>
        <fullName evidence="1">Uncharacterized protein</fullName>
    </submittedName>
</protein>